<organism evidence="2 3">
    <name type="scientific">Cadophora malorum</name>
    <dbReference type="NCBI Taxonomy" id="108018"/>
    <lineage>
        <taxon>Eukaryota</taxon>
        <taxon>Fungi</taxon>
        <taxon>Dikarya</taxon>
        <taxon>Ascomycota</taxon>
        <taxon>Pezizomycotina</taxon>
        <taxon>Leotiomycetes</taxon>
        <taxon>Helotiales</taxon>
        <taxon>Ploettnerulaceae</taxon>
        <taxon>Cadophora</taxon>
    </lineage>
</organism>
<comment type="caution">
    <text evidence="2">The sequence shown here is derived from an EMBL/GenBank/DDBJ whole genome shotgun (WGS) entry which is preliminary data.</text>
</comment>
<keyword evidence="3" id="KW-1185">Reference proteome</keyword>
<name>A0A8H7TB57_9HELO</name>
<gene>
    <name evidence="2" type="ORF">IFR04_008548</name>
</gene>
<dbReference type="AlphaFoldDB" id="A0A8H7TB57"/>
<reference evidence="2" key="1">
    <citation type="submission" date="2021-02" db="EMBL/GenBank/DDBJ databases">
        <title>Genome sequence Cadophora malorum strain M34.</title>
        <authorList>
            <person name="Stefanovic E."/>
            <person name="Vu D."/>
            <person name="Scully C."/>
            <person name="Dijksterhuis J."/>
            <person name="Roader J."/>
            <person name="Houbraken J."/>
        </authorList>
    </citation>
    <scope>NUCLEOTIDE SEQUENCE</scope>
    <source>
        <strain evidence="2">M34</strain>
    </source>
</reference>
<dbReference type="Proteomes" id="UP000664132">
    <property type="component" value="Unassembled WGS sequence"/>
</dbReference>
<dbReference type="EMBL" id="JAFJYH010000131">
    <property type="protein sequence ID" value="KAG4418339.1"/>
    <property type="molecule type" value="Genomic_DNA"/>
</dbReference>
<evidence type="ECO:0000313" key="2">
    <source>
        <dbReference type="EMBL" id="KAG4418339.1"/>
    </source>
</evidence>
<feature type="region of interest" description="Disordered" evidence="1">
    <location>
        <begin position="1"/>
        <end position="53"/>
    </location>
</feature>
<evidence type="ECO:0000256" key="1">
    <source>
        <dbReference type="SAM" id="MobiDB-lite"/>
    </source>
</evidence>
<sequence length="53" mass="5464">MTESGSTKYRRGSLASVGLDNPEIVAGVSSPEVKPPDSNLTGSQTPLATCQTQ</sequence>
<evidence type="ECO:0000313" key="3">
    <source>
        <dbReference type="Proteomes" id="UP000664132"/>
    </source>
</evidence>
<feature type="compositionally biased region" description="Polar residues" evidence="1">
    <location>
        <begin position="38"/>
        <end position="53"/>
    </location>
</feature>
<proteinExistence type="predicted"/>
<accession>A0A8H7TB57</accession>
<protein>
    <submittedName>
        <fullName evidence="2">Uncharacterized protein</fullName>
    </submittedName>
</protein>